<protein>
    <submittedName>
        <fullName evidence="8">Splicing factor U2af large subunit B</fullName>
    </submittedName>
</protein>
<keyword evidence="1" id="KW-0507">mRNA processing</keyword>
<dbReference type="SUPFAM" id="SSF54928">
    <property type="entry name" value="RNA-binding domain, RBD"/>
    <property type="match status" value="2"/>
</dbReference>
<sequence>MNNCDDESAARTRPFSFEEIMHRRRNKELLENVKDPFKEAWNKSPRSSTKKIPDHIESMSYKHDRSPPYSRQKHVSEEIVNATSRKNIKSTVAKEDDLTGKITKEKSGKEMAGLSKNDYEDGIKHQRDSVNKDRHAETIKPRSERKTKKKDHTGDFENINEYHFERKHDKSRNGREKSRKHLINDSDKLAEKKHHRDLDKGRHGEGKAKHEREAKRKYHLDDKSLDRDAMVKQDLGKHHNQRIQERKQRRENVSHHEESTVKRRPSRSQEHDNKRRRRSPSFSPRSAKHTYHVEERKELPMLSLKDSSRKKHSDVYRDRASTNGSSSHNHRHGASTSGLGGYSPRKRKSEAAANTPSSSKHSTEKKRAGWDLTSGGADNSPQAFVSSSFQLSNHAMLSNIQSMALATSVDPTVVKPLAMILNDVSIGKNAHIDPVQLTQATRPMRRLYLENVPTSVTEKAVMDSFNNLLLSSGVNHIVQAQPCISCILHKDKGQAVVEFLTAEDASSALSFDGSTLFGCSMKIRRPKDYVEVTTGEPERSDDTAFATSDVVIDSPNKIFVGGISSHVSSEMLMEIAGAFGSLKAYHFETGDNIGSHAFLEYVDHSVTIKACAGLNGMKLGGEVLTVVQAMPDALAMENGGKLPSYIIPEHAKPLLRKPTQVLKIKNVFAMESISSLPGMAVEEILEDVRLECARFGTIKSLNVVKHTGEMNSEPKSESEVKNKVDFEEALEDRMCNTNDEEPSFSERATLLESKESSGMDSYYEKELEDKVDDNRNVGLNDDAFDYKSCLEQCESDVTTKDTGKKSIPSSNTQECAGYLDTLEDGPKSLDNMVANNTGSEAETKTVASIVDPNNSVCVVQESSPKRDEEDDIHDSVFEQGSVLVEFGRTEACCSVAHCLHGRLFDGRTVTVEYVSLNQYRARFNK</sequence>
<feature type="compositionally biased region" description="Basic and acidic residues" evidence="5">
    <location>
        <begin position="152"/>
        <end position="273"/>
    </location>
</feature>
<feature type="region of interest" description="Disordered" evidence="5">
    <location>
        <begin position="96"/>
        <end position="375"/>
    </location>
</feature>
<dbReference type="InterPro" id="IPR000504">
    <property type="entry name" value="RRM_dom"/>
</dbReference>
<feature type="compositionally biased region" description="Basic and acidic residues" evidence="5">
    <location>
        <begin position="51"/>
        <end position="66"/>
    </location>
</feature>
<dbReference type="PROSITE" id="PS50102">
    <property type="entry name" value="RRM"/>
    <property type="match status" value="2"/>
</dbReference>
<dbReference type="AlphaFoldDB" id="A0A9C6TF56"/>
<dbReference type="SMART" id="SM00360">
    <property type="entry name" value="RRM"/>
    <property type="match status" value="2"/>
</dbReference>
<keyword evidence="7" id="KW-1185">Reference proteome</keyword>
<organism evidence="7 8">
    <name type="scientific">Arachis duranensis</name>
    <name type="common">Wild peanut</name>
    <dbReference type="NCBI Taxonomy" id="130453"/>
    <lineage>
        <taxon>Eukaryota</taxon>
        <taxon>Viridiplantae</taxon>
        <taxon>Streptophyta</taxon>
        <taxon>Embryophyta</taxon>
        <taxon>Tracheophyta</taxon>
        <taxon>Spermatophyta</taxon>
        <taxon>Magnoliopsida</taxon>
        <taxon>eudicotyledons</taxon>
        <taxon>Gunneridae</taxon>
        <taxon>Pentapetalae</taxon>
        <taxon>rosids</taxon>
        <taxon>fabids</taxon>
        <taxon>Fabales</taxon>
        <taxon>Fabaceae</taxon>
        <taxon>Papilionoideae</taxon>
        <taxon>50 kb inversion clade</taxon>
        <taxon>dalbergioids sensu lato</taxon>
        <taxon>Dalbergieae</taxon>
        <taxon>Pterocarpus clade</taxon>
        <taxon>Arachis</taxon>
    </lineage>
</organism>
<dbReference type="Pfam" id="PF00076">
    <property type="entry name" value="RRM_1"/>
    <property type="match status" value="1"/>
</dbReference>
<dbReference type="GeneID" id="107474322"/>
<keyword evidence="2 4" id="KW-0694">RNA-binding</keyword>
<feature type="domain" description="RRM" evidence="6">
    <location>
        <begin position="445"/>
        <end position="528"/>
    </location>
</feature>
<evidence type="ECO:0000256" key="5">
    <source>
        <dbReference type="SAM" id="MobiDB-lite"/>
    </source>
</evidence>
<feature type="domain" description="RRM" evidence="6">
    <location>
        <begin position="556"/>
        <end position="631"/>
    </location>
</feature>
<gene>
    <name evidence="8" type="primary">LOC107474322</name>
</gene>
<evidence type="ECO:0000259" key="6">
    <source>
        <dbReference type="PROSITE" id="PS50102"/>
    </source>
</evidence>
<dbReference type="RefSeq" id="XP_052113002.1">
    <property type="nucleotide sequence ID" value="XM_052257042.1"/>
</dbReference>
<reference evidence="8" key="2">
    <citation type="submission" date="2025-08" db="UniProtKB">
        <authorList>
            <consortium name="RefSeq"/>
        </authorList>
    </citation>
    <scope>IDENTIFICATION</scope>
    <source>
        <tissue evidence="8">Whole plant</tissue>
    </source>
</reference>
<evidence type="ECO:0000313" key="8">
    <source>
        <dbReference type="RefSeq" id="XP_052113002.1"/>
    </source>
</evidence>
<dbReference type="InterPro" id="IPR012677">
    <property type="entry name" value="Nucleotide-bd_a/b_plait_sf"/>
</dbReference>
<feature type="compositionally biased region" description="Basic and acidic residues" evidence="5">
    <location>
        <begin position="117"/>
        <end position="144"/>
    </location>
</feature>
<evidence type="ECO:0000313" key="7">
    <source>
        <dbReference type="Proteomes" id="UP000515211"/>
    </source>
</evidence>
<feature type="compositionally biased region" description="Basic and acidic residues" evidence="5">
    <location>
        <begin position="96"/>
        <end position="109"/>
    </location>
</feature>
<evidence type="ECO:0000256" key="3">
    <source>
        <dbReference type="ARBA" id="ARBA00023187"/>
    </source>
</evidence>
<feature type="region of interest" description="Disordered" evidence="5">
    <location>
        <begin position="40"/>
        <end position="75"/>
    </location>
</feature>
<accession>A0A9C6TF56</accession>
<evidence type="ECO:0000256" key="2">
    <source>
        <dbReference type="ARBA" id="ARBA00022884"/>
    </source>
</evidence>
<name>A0A9C6TF56_ARADU</name>
<dbReference type="FunFam" id="3.30.70.330:FF:000879">
    <property type="entry name" value="Splicing factor U2af large subunit A"/>
    <property type="match status" value="1"/>
</dbReference>
<evidence type="ECO:0000256" key="1">
    <source>
        <dbReference type="ARBA" id="ARBA00022664"/>
    </source>
</evidence>
<dbReference type="Gene3D" id="3.30.70.330">
    <property type="match status" value="4"/>
</dbReference>
<dbReference type="GO" id="GO:0003723">
    <property type="term" value="F:RNA binding"/>
    <property type="evidence" value="ECO:0007669"/>
    <property type="project" value="UniProtKB-UniRule"/>
</dbReference>
<dbReference type="GO" id="GO:0008380">
    <property type="term" value="P:RNA splicing"/>
    <property type="evidence" value="ECO:0007669"/>
    <property type="project" value="UniProtKB-KW"/>
</dbReference>
<dbReference type="Proteomes" id="UP000515211">
    <property type="component" value="Chromosome 2"/>
</dbReference>
<evidence type="ECO:0000256" key="4">
    <source>
        <dbReference type="PROSITE-ProRule" id="PRU00176"/>
    </source>
</evidence>
<dbReference type="KEGG" id="adu:107474322"/>
<proteinExistence type="predicted"/>
<keyword evidence="3" id="KW-0508">mRNA splicing</keyword>
<dbReference type="GO" id="GO:0006397">
    <property type="term" value="P:mRNA processing"/>
    <property type="evidence" value="ECO:0007669"/>
    <property type="project" value="UniProtKB-KW"/>
</dbReference>
<reference evidence="7" key="1">
    <citation type="journal article" date="2016" name="Nat. Genet.">
        <title>The genome sequences of Arachis duranensis and Arachis ipaensis, the diploid ancestors of cultivated peanut.</title>
        <authorList>
            <person name="Bertioli D.J."/>
            <person name="Cannon S.B."/>
            <person name="Froenicke L."/>
            <person name="Huang G."/>
            <person name="Farmer A.D."/>
            <person name="Cannon E.K."/>
            <person name="Liu X."/>
            <person name="Gao D."/>
            <person name="Clevenger J."/>
            <person name="Dash S."/>
            <person name="Ren L."/>
            <person name="Moretzsohn M.C."/>
            <person name="Shirasawa K."/>
            <person name="Huang W."/>
            <person name="Vidigal B."/>
            <person name="Abernathy B."/>
            <person name="Chu Y."/>
            <person name="Niederhuth C.E."/>
            <person name="Umale P."/>
            <person name="Araujo A.C."/>
            <person name="Kozik A."/>
            <person name="Kim K.D."/>
            <person name="Burow M.D."/>
            <person name="Varshney R.K."/>
            <person name="Wang X."/>
            <person name="Zhang X."/>
            <person name="Barkley N."/>
            <person name="Guimaraes P.M."/>
            <person name="Isobe S."/>
            <person name="Guo B."/>
            <person name="Liao B."/>
            <person name="Stalker H.T."/>
            <person name="Schmitz R.J."/>
            <person name="Scheffler B.E."/>
            <person name="Leal-Bertioli S.C."/>
            <person name="Xun X."/>
            <person name="Jackson S.A."/>
            <person name="Michelmore R."/>
            <person name="Ozias-Akins P."/>
        </authorList>
    </citation>
    <scope>NUCLEOTIDE SEQUENCE [LARGE SCALE GENOMIC DNA]</scope>
    <source>
        <strain evidence="7">cv. V14167</strain>
    </source>
</reference>
<dbReference type="PANTHER" id="PTHR23139">
    <property type="entry name" value="RNA-BINDING PROTEIN"/>
    <property type="match status" value="1"/>
</dbReference>
<dbReference type="InterPro" id="IPR035979">
    <property type="entry name" value="RBD_domain_sf"/>
</dbReference>